<feature type="domain" description="FecR N-terminal" evidence="3">
    <location>
        <begin position="20"/>
        <end position="64"/>
    </location>
</feature>
<dbReference type="Pfam" id="PF04773">
    <property type="entry name" value="FecR"/>
    <property type="match status" value="1"/>
</dbReference>
<dbReference type="Proteomes" id="UP000235005">
    <property type="component" value="Unassembled WGS sequence"/>
</dbReference>
<dbReference type="AlphaFoldDB" id="A0A2N5X740"/>
<protein>
    <recommendedName>
        <fullName evidence="6">FecR protein domain-containing protein</fullName>
    </recommendedName>
</protein>
<dbReference type="PIRSF" id="PIRSF018266">
    <property type="entry name" value="FecR"/>
    <property type="match status" value="1"/>
</dbReference>
<dbReference type="EMBL" id="PKUS01000002">
    <property type="protein sequence ID" value="PLW70290.1"/>
    <property type="molecule type" value="Genomic_DNA"/>
</dbReference>
<evidence type="ECO:0000256" key="1">
    <source>
        <dbReference type="SAM" id="Phobius"/>
    </source>
</evidence>
<keyword evidence="5" id="KW-1185">Reference proteome</keyword>
<evidence type="ECO:0000313" key="4">
    <source>
        <dbReference type="EMBL" id="PLW70290.1"/>
    </source>
</evidence>
<accession>A0A2N5X740</accession>
<evidence type="ECO:0008006" key="6">
    <source>
        <dbReference type="Google" id="ProtNLM"/>
    </source>
</evidence>
<dbReference type="InterPro" id="IPR032623">
    <property type="entry name" value="FecR_N"/>
</dbReference>
<dbReference type="InterPro" id="IPR006860">
    <property type="entry name" value="FecR"/>
</dbReference>
<keyword evidence="1" id="KW-0472">Membrane</keyword>
<evidence type="ECO:0000259" key="2">
    <source>
        <dbReference type="Pfam" id="PF04773"/>
    </source>
</evidence>
<dbReference type="Gene3D" id="3.55.50.30">
    <property type="match status" value="1"/>
</dbReference>
<dbReference type="PANTHER" id="PTHR30273">
    <property type="entry name" value="PERIPLASMIC SIGNAL SENSOR AND SIGMA FACTOR ACTIVATOR FECR-RELATED"/>
    <property type="match status" value="1"/>
</dbReference>
<dbReference type="PANTHER" id="PTHR30273:SF2">
    <property type="entry name" value="PROTEIN FECR"/>
    <property type="match status" value="1"/>
</dbReference>
<keyword evidence="1" id="KW-1133">Transmembrane helix</keyword>
<dbReference type="Pfam" id="PF16220">
    <property type="entry name" value="DUF4880"/>
    <property type="match status" value="1"/>
</dbReference>
<gene>
    <name evidence="4" type="ORF">C0039_03535</name>
</gene>
<keyword evidence="1" id="KW-0812">Transmembrane</keyword>
<evidence type="ECO:0000313" key="5">
    <source>
        <dbReference type="Proteomes" id="UP000235005"/>
    </source>
</evidence>
<comment type="caution">
    <text evidence="4">The sequence shown here is derived from an EMBL/GenBank/DDBJ whole genome shotgun (WGS) entry which is preliminary data.</text>
</comment>
<name>A0A2N5X740_9GAMM</name>
<evidence type="ECO:0000259" key="3">
    <source>
        <dbReference type="Pfam" id="PF16220"/>
    </source>
</evidence>
<dbReference type="InterPro" id="IPR012373">
    <property type="entry name" value="Ferrdict_sens_TM"/>
</dbReference>
<feature type="domain" description="FecR protein" evidence="2">
    <location>
        <begin position="139"/>
        <end position="229"/>
    </location>
</feature>
<dbReference type="GO" id="GO:0016989">
    <property type="term" value="F:sigma factor antagonist activity"/>
    <property type="evidence" value="ECO:0007669"/>
    <property type="project" value="TreeGrafter"/>
</dbReference>
<reference evidence="4 5" key="1">
    <citation type="submission" date="2018-01" db="EMBL/GenBank/DDBJ databases">
        <title>The draft genome sequence of Halioglobus lutimaris HF004.</title>
        <authorList>
            <person name="Du Z.-J."/>
            <person name="Shi M.-J."/>
        </authorList>
    </citation>
    <scope>NUCLEOTIDE SEQUENCE [LARGE SCALE GENOMIC DNA]</scope>
    <source>
        <strain evidence="4 5">HF004</strain>
    </source>
</reference>
<dbReference type="Gene3D" id="2.60.120.1440">
    <property type="match status" value="1"/>
</dbReference>
<proteinExistence type="predicted"/>
<sequence length="370" mass="40028">MAVIMRNIIRFPSSSAQVRREAAAWLVRLDGLDGAALSPQLESELRGWLAADSRHAQAVVDMAQLWDAMDCLSVLAELFPAAAPPPQRPAWRWMLYPGAVAGLASLAVVLTVYLLLFPREEVAAPHTVATHSSPQELVYRTGIGEQSEAVLADGSTMALNTDSEVRVSYSKRERTLYLTRGEAFFTVAKNAHVPFVVHAGRGKVRALGTAFSVWVKQGVTEVMVQEGTVAVEVGAVAMPPSPSASPLVEVETGRKSVTLGVGGSADYADTLQNVSQLSPEHLERRLAWREGKWLFTGETLEEVVREVSRYTLTDITIVDPRIADLRIGGYFDIGKLDEFLSVLQDGFGVSVTSVNDGLIQLSALDTSVAP</sequence>
<organism evidence="4 5">
    <name type="scientific">Pseudohalioglobus lutimaris</name>
    <dbReference type="NCBI Taxonomy" id="1737061"/>
    <lineage>
        <taxon>Bacteria</taxon>
        <taxon>Pseudomonadati</taxon>
        <taxon>Pseudomonadota</taxon>
        <taxon>Gammaproteobacteria</taxon>
        <taxon>Cellvibrionales</taxon>
        <taxon>Halieaceae</taxon>
        <taxon>Pseudohalioglobus</taxon>
    </lineage>
</organism>
<feature type="transmembrane region" description="Helical" evidence="1">
    <location>
        <begin position="93"/>
        <end position="116"/>
    </location>
</feature>